<accession>A0A917T304</accession>
<dbReference type="EMBL" id="BMNA01000006">
    <property type="protein sequence ID" value="GGM09060.1"/>
    <property type="molecule type" value="Genomic_DNA"/>
</dbReference>
<dbReference type="PANTHER" id="PTHR33361:SF2">
    <property type="entry name" value="DUF885 DOMAIN-CONTAINING PROTEIN"/>
    <property type="match status" value="1"/>
</dbReference>
<dbReference type="PANTHER" id="PTHR33361">
    <property type="entry name" value="GLR0591 PROTEIN"/>
    <property type="match status" value="1"/>
</dbReference>
<comment type="caution">
    <text evidence="1">The sequence shown here is derived from an EMBL/GenBank/DDBJ whole genome shotgun (WGS) entry which is preliminary data.</text>
</comment>
<dbReference type="AlphaFoldDB" id="A0A917T304"/>
<evidence type="ECO:0000313" key="1">
    <source>
        <dbReference type="EMBL" id="GGM09060.1"/>
    </source>
</evidence>
<evidence type="ECO:0000313" key="2">
    <source>
        <dbReference type="Proteomes" id="UP000655208"/>
    </source>
</evidence>
<organism evidence="1 2">
    <name type="scientific">Nakamurella endophytica</name>
    <dbReference type="NCBI Taxonomy" id="1748367"/>
    <lineage>
        <taxon>Bacteria</taxon>
        <taxon>Bacillati</taxon>
        <taxon>Actinomycetota</taxon>
        <taxon>Actinomycetes</taxon>
        <taxon>Nakamurellales</taxon>
        <taxon>Nakamurellaceae</taxon>
        <taxon>Nakamurella</taxon>
    </lineage>
</organism>
<proteinExistence type="predicted"/>
<reference evidence="1" key="2">
    <citation type="submission" date="2020-09" db="EMBL/GenBank/DDBJ databases">
        <authorList>
            <person name="Sun Q."/>
            <person name="Zhou Y."/>
        </authorList>
    </citation>
    <scope>NUCLEOTIDE SEQUENCE</scope>
    <source>
        <strain evidence="1">CGMCC 4.7308</strain>
    </source>
</reference>
<dbReference type="RefSeq" id="WP_188943089.1">
    <property type="nucleotide sequence ID" value="NZ_BMNA01000006.1"/>
</dbReference>
<dbReference type="Proteomes" id="UP000655208">
    <property type="component" value="Unassembled WGS sequence"/>
</dbReference>
<gene>
    <name evidence="1" type="ORF">GCM10011594_31220</name>
</gene>
<name>A0A917T304_9ACTN</name>
<dbReference type="InterPro" id="IPR010281">
    <property type="entry name" value="DUF885"/>
</dbReference>
<dbReference type="Pfam" id="PF05960">
    <property type="entry name" value="DUF885"/>
    <property type="match status" value="1"/>
</dbReference>
<keyword evidence="2" id="KW-1185">Reference proteome</keyword>
<sequence length="560" mass="59813">MTTPLHRLADELNTRLLRADPFGASEFGLQEYDALVPDASPEGEAELRADLGRIRDRVAELAGPGTDLSADEATLAAAIDAFAGGALLDLDIAAVEYTVTPHPWSGPATLVAIASRTKLADGDAAEAYLSRLRGSAGWIDAVTGRLRAGAANGLTPVSTLTANALTWVDAVLADPAPRALISPEPPAGWDGADGWRERLVAVATDTVRPALERWRDAVRDELLPVARDDDRAGLVWLPGGEQRYADAIRRHTTLPLAAQEIHEIGLEAVGRLEARAVELGAQLDLPDLDAVHAAFRAGTLTDAQEALGLVRAAVRRAEAVADRVVAPPLPPPCAVEPMPEPVASSGTAPHYTLPRTDGTRPGTYWFNTLLPTMGTGWDLEAVAFHEAVPGHHLQLARAQANTALPALLTQSLVTVHAEGWGLYTERLSGELGLYSDVRQEIGAVFAELHRAARLVVDTGIHALGWSREQARGYLLDHMPAPEPFLTSETDRYIAWPGQALAYMTGQREILRLRDVARDALGAGFDLPGFHGAVLDHGSLPLPALGVVVRRWVDEQRPAAG</sequence>
<evidence type="ECO:0008006" key="3">
    <source>
        <dbReference type="Google" id="ProtNLM"/>
    </source>
</evidence>
<protein>
    <recommendedName>
        <fullName evidence="3">DUF885 domain-containing protein</fullName>
    </recommendedName>
</protein>
<reference evidence="1" key="1">
    <citation type="journal article" date="2014" name="Int. J. Syst. Evol. Microbiol.">
        <title>Complete genome sequence of Corynebacterium casei LMG S-19264T (=DSM 44701T), isolated from a smear-ripened cheese.</title>
        <authorList>
            <consortium name="US DOE Joint Genome Institute (JGI-PGF)"/>
            <person name="Walter F."/>
            <person name="Albersmeier A."/>
            <person name="Kalinowski J."/>
            <person name="Ruckert C."/>
        </authorList>
    </citation>
    <scope>NUCLEOTIDE SEQUENCE</scope>
    <source>
        <strain evidence="1">CGMCC 4.7308</strain>
    </source>
</reference>